<name>A0A8K1G9Q2_9PASS</name>
<evidence type="ECO:0000313" key="3">
    <source>
        <dbReference type="Proteomes" id="UP000796761"/>
    </source>
</evidence>
<keyword evidence="3" id="KW-1185">Reference proteome</keyword>
<evidence type="ECO:0000313" key="2">
    <source>
        <dbReference type="EMBL" id="TRZ14594.1"/>
    </source>
</evidence>
<comment type="caution">
    <text evidence="2">The sequence shown here is derived from an EMBL/GenBank/DDBJ whole genome shotgun (WGS) entry which is preliminary data.</text>
</comment>
<evidence type="ECO:0000256" key="1">
    <source>
        <dbReference type="SAM" id="MobiDB-lite"/>
    </source>
</evidence>
<dbReference type="Proteomes" id="UP000796761">
    <property type="component" value="Unassembled WGS sequence"/>
</dbReference>
<reference evidence="2" key="1">
    <citation type="submission" date="2019-04" db="EMBL/GenBank/DDBJ databases">
        <title>Genome assembly of Zosterops borbonicus 15179.</title>
        <authorList>
            <person name="Leroy T."/>
            <person name="Anselmetti Y."/>
            <person name="Tilak M.-K."/>
            <person name="Nabholz B."/>
        </authorList>
    </citation>
    <scope>NUCLEOTIDE SEQUENCE</scope>
    <source>
        <strain evidence="2">HGM_15179</strain>
        <tissue evidence="2">Muscle</tissue>
    </source>
</reference>
<proteinExistence type="predicted"/>
<organism evidence="2 3">
    <name type="scientific">Zosterops borbonicus</name>
    <dbReference type="NCBI Taxonomy" id="364589"/>
    <lineage>
        <taxon>Eukaryota</taxon>
        <taxon>Metazoa</taxon>
        <taxon>Chordata</taxon>
        <taxon>Craniata</taxon>
        <taxon>Vertebrata</taxon>
        <taxon>Euteleostomi</taxon>
        <taxon>Archelosauria</taxon>
        <taxon>Archosauria</taxon>
        <taxon>Dinosauria</taxon>
        <taxon>Saurischia</taxon>
        <taxon>Theropoda</taxon>
        <taxon>Coelurosauria</taxon>
        <taxon>Aves</taxon>
        <taxon>Neognathae</taxon>
        <taxon>Neoaves</taxon>
        <taxon>Telluraves</taxon>
        <taxon>Australaves</taxon>
        <taxon>Passeriformes</taxon>
        <taxon>Sylvioidea</taxon>
        <taxon>Zosteropidae</taxon>
        <taxon>Zosterops</taxon>
    </lineage>
</organism>
<gene>
    <name evidence="2" type="ORF">HGM15179_012510</name>
</gene>
<protein>
    <submittedName>
        <fullName evidence="2">Uncharacterized protein</fullName>
    </submittedName>
</protein>
<dbReference type="AlphaFoldDB" id="A0A8K1G9Q2"/>
<sequence length="127" mass="13964">MAHNNSTEDGHEEERQTLLSSLWCRDRTRGNGLKLYQVVSLKTEQGQLSCPHKKDAPVPYSSLQPSAGPAPETPRLSCPEEPRTGHSTPNAASLGDERVRNKCAYSLSARICNLIQPLLLPSSQISR</sequence>
<feature type="region of interest" description="Disordered" evidence="1">
    <location>
        <begin position="45"/>
        <end position="96"/>
    </location>
</feature>
<accession>A0A8K1G9Q2</accession>
<dbReference type="EMBL" id="SWJQ01000424">
    <property type="protein sequence ID" value="TRZ14594.1"/>
    <property type="molecule type" value="Genomic_DNA"/>
</dbReference>